<evidence type="ECO:0000313" key="5">
    <source>
        <dbReference type="Proteomes" id="UP000198939"/>
    </source>
</evidence>
<accession>A0A1H8SF22</accession>
<protein>
    <recommendedName>
        <fullName evidence="6">Transposase IS116/IS110/IS902 family protein</fullName>
    </recommendedName>
</protein>
<keyword evidence="5" id="KW-1185">Reference proteome</keyword>
<evidence type="ECO:0000256" key="1">
    <source>
        <dbReference type="SAM" id="MobiDB-lite"/>
    </source>
</evidence>
<feature type="region of interest" description="Disordered" evidence="1">
    <location>
        <begin position="76"/>
        <end position="102"/>
    </location>
</feature>
<dbReference type="Proteomes" id="UP000183063">
    <property type="component" value="Unassembled WGS sequence"/>
</dbReference>
<reference evidence="3 5" key="1">
    <citation type="submission" date="2016-10" db="EMBL/GenBank/DDBJ databases">
        <authorList>
            <person name="Varghese N."/>
            <person name="Submissions S."/>
        </authorList>
    </citation>
    <scope>NUCLEOTIDE SEQUENCE [LARGE SCALE GENOMIC DNA]</scope>
    <source>
        <strain evidence="3 5">CGMCC 1.7071</strain>
    </source>
</reference>
<dbReference type="AlphaFoldDB" id="A0A1H8SF22"/>
<proteinExistence type="predicted"/>
<dbReference type="EMBL" id="FNXB01000032">
    <property type="protein sequence ID" value="SEI12445.1"/>
    <property type="molecule type" value="Genomic_DNA"/>
</dbReference>
<evidence type="ECO:0000313" key="3">
    <source>
        <dbReference type="EMBL" id="SEO77175.1"/>
    </source>
</evidence>
<evidence type="ECO:0000313" key="4">
    <source>
        <dbReference type="Proteomes" id="UP000183063"/>
    </source>
</evidence>
<reference evidence="4" key="3">
    <citation type="submission" date="2016-10" db="EMBL/GenBank/DDBJ databases">
        <authorList>
            <person name="Wibberg D."/>
        </authorList>
    </citation>
    <scope>NUCLEOTIDE SEQUENCE [LARGE SCALE GENOMIC DNA]</scope>
</reference>
<reference evidence="2" key="2">
    <citation type="submission" date="2016-10" db="EMBL/GenBank/DDBJ databases">
        <authorList>
            <person name="de Groot N.N."/>
        </authorList>
    </citation>
    <scope>NUCLEOTIDE SEQUENCE [LARGE SCALE GENOMIC DNA]</scope>
    <source>
        <strain evidence="2">CCBAU85039</strain>
    </source>
</reference>
<dbReference type="EMBL" id="FOCV01000024">
    <property type="protein sequence ID" value="SEO77175.1"/>
    <property type="molecule type" value="Genomic_DNA"/>
</dbReference>
<name>A0A1H8SF22_9HYPH</name>
<dbReference type="Proteomes" id="UP000198939">
    <property type="component" value="Unassembled WGS sequence"/>
</dbReference>
<organism evidence="2 4">
    <name type="scientific">Rhizobium tibeticum</name>
    <dbReference type="NCBI Taxonomy" id="501024"/>
    <lineage>
        <taxon>Bacteria</taxon>
        <taxon>Pseudomonadati</taxon>
        <taxon>Pseudomonadota</taxon>
        <taxon>Alphaproteobacteria</taxon>
        <taxon>Hyphomicrobiales</taxon>
        <taxon>Rhizobiaceae</taxon>
        <taxon>Rhizobium/Agrobacterium group</taxon>
        <taxon>Rhizobium</taxon>
    </lineage>
</organism>
<gene>
    <name evidence="2" type="ORF">RTCCBAU85039_4817</name>
    <name evidence="3" type="ORF">SAMN05216228_102480</name>
</gene>
<sequence length="117" mass="13011">MLTELLQRKKPKLVAVALANKIARVAWKLMVSGEKYRRVDADLAVKVAQNLSLLIVDPKKPWTAIKGLCLGMKQQSVDRRARSRHRPSNSVAHPDDANVHIPSIQDSGKAILRIPCT</sequence>
<evidence type="ECO:0008006" key="6">
    <source>
        <dbReference type="Google" id="ProtNLM"/>
    </source>
</evidence>
<evidence type="ECO:0000313" key="2">
    <source>
        <dbReference type="EMBL" id="SEI12445.1"/>
    </source>
</evidence>